<dbReference type="Proteomes" id="UP000193922">
    <property type="component" value="Unassembled WGS sequence"/>
</dbReference>
<dbReference type="EMBL" id="MCFD01000016">
    <property type="protein sequence ID" value="ORX66300.1"/>
    <property type="molecule type" value="Genomic_DNA"/>
</dbReference>
<organism evidence="1 2">
    <name type="scientific">Linderina pennispora</name>
    <dbReference type="NCBI Taxonomy" id="61395"/>
    <lineage>
        <taxon>Eukaryota</taxon>
        <taxon>Fungi</taxon>
        <taxon>Fungi incertae sedis</taxon>
        <taxon>Zoopagomycota</taxon>
        <taxon>Kickxellomycotina</taxon>
        <taxon>Kickxellomycetes</taxon>
        <taxon>Kickxellales</taxon>
        <taxon>Kickxellaceae</taxon>
        <taxon>Linderina</taxon>
    </lineage>
</organism>
<dbReference type="RefSeq" id="XP_040740310.1">
    <property type="nucleotide sequence ID" value="XM_040891982.1"/>
</dbReference>
<proteinExistence type="predicted"/>
<gene>
    <name evidence="1" type="ORF">DL89DRAFT_68976</name>
</gene>
<dbReference type="GeneID" id="63808630"/>
<name>A0A1Y1VYF6_9FUNG</name>
<protein>
    <recommendedName>
        <fullName evidence="3">Ubiquitin-like domain-containing protein</fullName>
    </recommendedName>
</protein>
<evidence type="ECO:0000313" key="2">
    <source>
        <dbReference type="Proteomes" id="UP000193922"/>
    </source>
</evidence>
<evidence type="ECO:0000313" key="1">
    <source>
        <dbReference type="EMBL" id="ORX66300.1"/>
    </source>
</evidence>
<reference evidence="1 2" key="1">
    <citation type="submission" date="2016-07" db="EMBL/GenBank/DDBJ databases">
        <title>Pervasive Adenine N6-methylation of Active Genes in Fungi.</title>
        <authorList>
            <consortium name="DOE Joint Genome Institute"/>
            <person name="Mondo S.J."/>
            <person name="Dannebaum R.O."/>
            <person name="Kuo R.C."/>
            <person name="Labutti K."/>
            <person name="Haridas S."/>
            <person name="Kuo A."/>
            <person name="Salamov A."/>
            <person name="Ahrendt S.R."/>
            <person name="Lipzen A."/>
            <person name="Sullivan W."/>
            <person name="Andreopoulos W.B."/>
            <person name="Clum A."/>
            <person name="Lindquist E."/>
            <person name="Daum C."/>
            <person name="Ramamoorthy G.K."/>
            <person name="Gryganskyi A."/>
            <person name="Culley D."/>
            <person name="Magnuson J.K."/>
            <person name="James T.Y."/>
            <person name="O'Malley M.A."/>
            <person name="Stajich J.E."/>
            <person name="Spatafora J.W."/>
            <person name="Visel A."/>
            <person name="Grigoriev I.V."/>
        </authorList>
    </citation>
    <scope>NUCLEOTIDE SEQUENCE [LARGE SCALE GENOMIC DNA]</scope>
    <source>
        <strain evidence="1 2">ATCC 12442</strain>
    </source>
</reference>
<accession>A0A1Y1VYF6</accession>
<dbReference type="OrthoDB" id="428577at2759"/>
<evidence type="ECO:0008006" key="3">
    <source>
        <dbReference type="Google" id="ProtNLM"/>
    </source>
</evidence>
<keyword evidence="2" id="KW-1185">Reference proteome</keyword>
<sequence length="121" mass="13437">MSDIRTTRPYFRFKRGTLTLFIETTKGEKLAAVKSQLVELLHRHEGEYEGITDDQVKLLVGTPDGSAQQYTEVADKVSVGKSGLADNQEIYFVLMSDDGSWEDPHVVDFSEGIAEIEIGGI</sequence>
<comment type="caution">
    <text evidence="1">The sequence shown here is derived from an EMBL/GenBank/DDBJ whole genome shotgun (WGS) entry which is preliminary data.</text>
</comment>
<dbReference type="AlphaFoldDB" id="A0A1Y1VYF6"/>